<dbReference type="SUPFAM" id="SSF52540">
    <property type="entry name" value="P-loop containing nucleoside triphosphate hydrolases"/>
    <property type="match status" value="1"/>
</dbReference>
<sequence length="818" mass="90751">MVGANELRIGASARYRPAEWLTPLASENGVIFLEDGAIGCLYEGILMPGVDAQVQAAQVAVLKQGYPAGTVMQCIQRGDADLRQAVEDYRNARADYALAELAPDRARMRDIAISFMERRGAFLEAGAKTPPLGDTGALALDVRLFFTLRVPIKGHPFPSDEDLADFAELREKMTGALEAAGQILRPITAMEEILGVYRWYFDPYGDRDTSYNPHATIKDQVVPPGTHVRRQLRQLRIKRPTTGQVFARTLVVSGFPKRTNLRVVNPLAGDPSGLGAQIGLPYALTTTIHFPDQGSKVSGFRQKQAVINQQAFGPMLKWSPVLAAKKEGFDCMGAALDGGDIAVEMSMTLTMYHTSPARLNKATARVLGHYNTLQFRTFNEWFITWATFLNQLPLQASPETIKGTYRFVTMSAEMAAQFLPIIGDWLGYGSAMKLHTRRLRPASYDVFHRANKNKNWLLFAESGAGKSFAVERIIQDHLSLGDEIVIIDRGRSHVKSTAAAGGQVIEFLPDSKICLNGFTNVTDIDEEIGMHQASIGKMVSPSKPATDQQNARIVEAIKSVWANKGRSMGIDDIYRYFQAQADDPVALEMGRMLFPFSARGPYGHWFNGENNLDLYAPLICLELNGLERDKLLQDVVLMQLYLTINQRIYHGDDRVRKMVIGEEMGDLLPDEANAKFFAQLYSKSRKHSSSIGIVLQSLSQLYRTGYGAEIAASASTMFIMSQTQEAIQAAREKNWLVMSDAAFELLSTVHTRIGAHSYSEIFVKSDSGMGIMRLIESRFNQILFSTEGRERTDILAAVKEGRNVVEAIEDFMRAEGTL</sequence>
<geneLocation type="plasmid" evidence="2 3">
    <name>unnamed1</name>
</geneLocation>
<accession>A0ABN4TW83</accession>
<feature type="domain" description="TraG P-loop" evidence="1">
    <location>
        <begin position="451"/>
        <end position="520"/>
    </location>
</feature>
<dbReference type="Proteomes" id="UP000177515">
    <property type="component" value="Plasmid unnamed1"/>
</dbReference>
<gene>
    <name evidence="2" type="ORF">BKK80_35175</name>
</gene>
<dbReference type="InterPro" id="IPR025955">
    <property type="entry name" value="TraC/Conjuga_ATPase"/>
</dbReference>
<protein>
    <recommendedName>
        <fullName evidence="1">TraG P-loop domain-containing protein</fullName>
    </recommendedName>
</protein>
<keyword evidence="2" id="KW-0614">Plasmid</keyword>
<dbReference type="EMBL" id="CP017756">
    <property type="protein sequence ID" value="AOZ11197.1"/>
    <property type="molecule type" value="Genomic_DNA"/>
</dbReference>
<organism evidence="2 3">
    <name type="scientific">Cupriavidus malaysiensis</name>
    <dbReference type="NCBI Taxonomy" id="367825"/>
    <lineage>
        <taxon>Bacteria</taxon>
        <taxon>Pseudomonadati</taxon>
        <taxon>Pseudomonadota</taxon>
        <taxon>Betaproteobacteria</taxon>
        <taxon>Burkholderiales</taxon>
        <taxon>Burkholderiaceae</taxon>
        <taxon>Cupriavidus</taxon>
    </lineage>
</organism>
<evidence type="ECO:0000313" key="3">
    <source>
        <dbReference type="Proteomes" id="UP000177515"/>
    </source>
</evidence>
<evidence type="ECO:0000313" key="2">
    <source>
        <dbReference type="EMBL" id="AOZ11197.1"/>
    </source>
</evidence>
<dbReference type="Gene3D" id="1.10.8.730">
    <property type="match status" value="1"/>
</dbReference>
<evidence type="ECO:0000259" key="1">
    <source>
        <dbReference type="Pfam" id="PF19044"/>
    </source>
</evidence>
<dbReference type="InterPro" id="IPR027417">
    <property type="entry name" value="P-loop_NTPase"/>
</dbReference>
<dbReference type="InterPro" id="IPR053155">
    <property type="entry name" value="F-pilin_assembly_TraC"/>
</dbReference>
<dbReference type="PANTHER" id="PTHR38467:SF1">
    <property type="entry name" value="CONJUGATIVE TRANSFER: ASSEMBLY"/>
    <property type="match status" value="1"/>
</dbReference>
<keyword evidence="3" id="KW-1185">Reference proteome</keyword>
<name>A0ABN4TW83_9BURK</name>
<dbReference type="Gene3D" id="3.40.50.300">
    <property type="entry name" value="P-loop containing nucleotide triphosphate hydrolases"/>
    <property type="match status" value="1"/>
</dbReference>
<dbReference type="PANTHER" id="PTHR38467">
    <property type="match status" value="1"/>
</dbReference>
<dbReference type="Pfam" id="PF19044">
    <property type="entry name" value="P-loop_TraG"/>
    <property type="match status" value="2"/>
</dbReference>
<dbReference type="Pfam" id="PF11130">
    <property type="entry name" value="TraC_F_IV"/>
    <property type="match status" value="1"/>
</dbReference>
<dbReference type="InterPro" id="IPR043964">
    <property type="entry name" value="P-loop_TraG"/>
</dbReference>
<reference evidence="2 3" key="1">
    <citation type="submission" date="2016-10" db="EMBL/GenBank/DDBJ databases">
        <title>Complete genome sequences of three Cupriavidus strains isolated from various Malaysian environments.</title>
        <authorList>
            <person name="Abdullah A.A.-A."/>
            <person name="Shafie N.A.H."/>
            <person name="Lau N.S."/>
        </authorList>
    </citation>
    <scope>NUCLEOTIDE SEQUENCE [LARGE SCALE GENOMIC DNA]</scope>
    <source>
        <strain evidence="2 3">USMAA1020</strain>
        <plasmid evidence="2 3">unnamed1</plasmid>
    </source>
</reference>
<feature type="domain" description="TraG P-loop" evidence="1">
    <location>
        <begin position="592"/>
        <end position="812"/>
    </location>
</feature>
<proteinExistence type="predicted"/>